<reference evidence="1" key="1">
    <citation type="journal article" date="2015" name="Genome Biol. Evol.">
        <title>Organellar Genomes of White Spruce (Picea glauca): Assembly and Annotation.</title>
        <authorList>
            <person name="Jackman S.D."/>
            <person name="Warren R.L."/>
            <person name="Gibb E.A."/>
            <person name="Vandervalk B.P."/>
            <person name="Mohamadi H."/>
            <person name="Chu J."/>
            <person name="Raymond A."/>
            <person name="Pleasance S."/>
            <person name="Coope R."/>
            <person name="Wildung M.R."/>
            <person name="Ritland C.E."/>
            <person name="Bousquet J."/>
            <person name="Jones S.J."/>
            <person name="Bohlmann J."/>
            <person name="Birol I."/>
        </authorList>
    </citation>
    <scope>NUCLEOTIDE SEQUENCE [LARGE SCALE GENOMIC DNA]</scope>
    <source>
        <tissue evidence="1">Flushing bud</tissue>
    </source>
</reference>
<protein>
    <submittedName>
        <fullName evidence="1">Uncharacterized protein</fullName>
    </submittedName>
</protein>
<dbReference type="AlphaFoldDB" id="A0A124GMZ6"/>
<organism evidence="1">
    <name type="scientific">Picea glauca</name>
    <name type="common">White spruce</name>
    <name type="synonym">Pinus glauca</name>
    <dbReference type="NCBI Taxonomy" id="3330"/>
    <lineage>
        <taxon>Eukaryota</taxon>
        <taxon>Viridiplantae</taxon>
        <taxon>Streptophyta</taxon>
        <taxon>Embryophyta</taxon>
        <taxon>Tracheophyta</taxon>
        <taxon>Spermatophyta</taxon>
        <taxon>Pinopsida</taxon>
        <taxon>Pinidae</taxon>
        <taxon>Conifers I</taxon>
        <taxon>Pinales</taxon>
        <taxon>Pinaceae</taxon>
        <taxon>Picea</taxon>
    </lineage>
</organism>
<gene>
    <name evidence="1" type="ORF">ABT39_MTgene5441</name>
</gene>
<evidence type="ECO:0000313" key="1">
    <source>
        <dbReference type="EMBL" id="KUM47256.1"/>
    </source>
</evidence>
<dbReference type="EMBL" id="LKAM01000007">
    <property type="protein sequence ID" value="KUM47256.1"/>
    <property type="molecule type" value="Genomic_DNA"/>
</dbReference>
<keyword evidence="1" id="KW-0496">Mitochondrion</keyword>
<accession>A0A124GMZ6</accession>
<comment type="caution">
    <text evidence="1">The sequence shown here is derived from an EMBL/GenBank/DDBJ whole genome shotgun (WGS) entry which is preliminary data.</text>
</comment>
<proteinExistence type="predicted"/>
<geneLocation type="mitochondrion" evidence="1"/>
<name>A0A124GMZ6_PICGL</name>
<sequence length="43" mass="5057">MSRSAPNTNLFLFQCAFGDVLRIDRTNYKIDNLLFGSWTFLNR</sequence>